<organism evidence="2 3">
    <name type="scientific">Ancylomarina salipaludis</name>
    <dbReference type="NCBI Taxonomy" id="2501299"/>
    <lineage>
        <taxon>Bacteria</taxon>
        <taxon>Pseudomonadati</taxon>
        <taxon>Bacteroidota</taxon>
        <taxon>Bacteroidia</taxon>
        <taxon>Marinilabiliales</taxon>
        <taxon>Marinifilaceae</taxon>
        <taxon>Ancylomarina</taxon>
    </lineage>
</organism>
<dbReference type="Proteomes" id="UP000289703">
    <property type="component" value="Unassembled WGS sequence"/>
</dbReference>
<name>A0A4Q1JJ55_9BACT</name>
<evidence type="ECO:0000313" key="2">
    <source>
        <dbReference type="EMBL" id="RXQ90382.1"/>
    </source>
</evidence>
<gene>
    <name evidence="2" type="ORF">EO244_13310</name>
</gene>
<dbReference type="RefSeq" id="WP_129255179.1">
    <property type="nucleotide sequence ID" value="NZ_SAXA01000013.1"/>
</dbReference>
<keyword evidence="1" id="KW-0472">Membrane</keyword>
<sequence>MEKIKHNIKILAYIGLGVMGLLIINSILFTHSQILLDGSVVTHAHPYNKTNNPPQNHHHDKDELLILANIALLFFISAVIYHFNKSLANSDKNEFLQIRYIAILSLRKSGRAPPQKLSQIIPQPFYI</sequence>
<keyword evidence="1" id="KW-1133">Transmembrane helix</keyword>
<dbReference type="OrthoDB" id="1121875at2"/>
<comment type="caution">
    <text evidence="2">The sequence shown here is derived from an EMBL/GenBank/DDBJ whole genome shotgun (WGS) entry which is preliminary data.</text>
</comment>
<proteinExistence type="predicted"/>
<dbReference type="EMBL" id="SAXA01000013">
    <property type="protein sequence ID" value="RXQ90382.1"/>
    <property type="molecule type" value="Genomic_DNA"/>
</dbReference>
<accession>A0A4Q1JJ55</accession>
<protein>
    <submittedName>
        <fullName evidence="2">Uncharacterized protein</fullName>
    </submittedName>
</protein>
<evidence type="ECO:0000256" key="1">
    <source>
        <dbReference type="SAM" id="Phobius"/>
    </source>
</evidence>
<feature type="transmembrane region" description="Helical" evidence="1">
    <location>
        <begin position="12"/>
        <end position="29"/>
    </location>
</feature>
<keyword evidence="3" id="KW-1185">Reference proteome</keyword>
<dbReference type="AlphaFoldDB" id="A0A4Q1JJ55"/>
<reference evidence="2 3" key="1">
    <citation type="submission" date="2019-01" db="EMBL/GenBank/DDBJ databases">
        <title>Ancylomarina salipaludis sp. nov., isolated from a salt marsh.</title>
        <authorList>
            <person name="Yoon J.-H."/>
        </authorList>
    </citation>
    <scope>NUCLEOTIDE SEQUENCE [LARGE SCALE GENOMIC DNA]</scope>
    <source>
        <strain evidence="2 3">SHSM-M15</strain>
    </source>
</reference>
<evidence type="ECO:0000313" key="3">
    <source>
        <dbReference type="Proteomes" id="UP000289703"/>
    </source>
</evidence>
<feature type="transmembrane region" description="Helical" evidence="1">
    <location>
        <begin position="64"/>
        <end position="83"/>
    </location>
</feature>
<keyword evidence="1" id="KW-0812">Transmembrane</keyword>